<dbReference type="InterPro" id="IPR050891">
    <property type="entry name" value="TatD-type_Hydrolase"/>
</dbReference>
<sequence>MDSTPPNNSPKYFDIGFNMVDPMYQGIYNGKQKHKPDLLNVLKRCHDTHVYKLLTTGSSIKESKENIKIIKSILNTDTIGDKIALYYTIGVHPCCGNELVIPYSNSTIDNPSNDTENDSIDLSNIQVKRFIQSKFIELYNLISEQLINDEKHFKSVGEIGLDYDRFHYCNEDIQKFVFEQQLKITCLLSSGNSPHKDLPLFLHMRNCCDDFVKILNKFINGFVDYSDELDFQQIIYTKDNNCNAIIDQKSGKLYYKFNPAKKLVVHSFTGSATDLKKLFDLNIDNLYIGLNGCSLKNQDILDLLSPADNGNKTQEKNILPLDKILLETDAPWCAIRKTHPSWDLLSPMMNDFPNECYPDLNNWYRSVKPDKPDKLSDEERKTTMTKPRNEPCTMGQVVKVVSEAKKLPFNQVMQRIWQNTCDFYGV</sequence>
<keyword evidence="2" id="KW-0540">Nuclease</keyword>
<protein>
    <submittedName>
        <fullName evidence="6">Related to Deoxyribonuclease Tat-D</fullName>
    </submittedName>
</protein>
<dbReference type="GO" id="GO:0008296">
    <property type="term" value="F:3'-5'-DNA exonuclease activity"/>
    <property type="evidence" value="ECO:0007669"/>
    <property type="project" value="TreeGrafter"/>
</dbReference>
<dbReference type="SUPFAM" id="SSF51556">
    <property type="entry name" value="Metallo-dependent hydrolases"/>
    <property type="match status" value="1"/>
</dbReference>
<dbReference type="VEuPathDB" id="FungiDB:SCODWIG_03398"/>
<keyword evidence="4" id="KW-0378">Hydrolase</keyword>
<dbReference type="CDD" id="cd01310">
    <property type="entry name" value="TatD_DNAse"/>
    <property type="match status" value="1"/>
</dbReference>
<dbReference type="PANTHER" id="PTHR10060:SF15">
    <property type="entry name" value="DEOXYRIBONUCLEASE TATDN1"/>
    <property type="match status" value="1"/>
</dbReference>
<comment type="similarity">
    <text evidence="1">Belongs to the metallo-dependent hydrolases superfamily. TatD-type hydrolase family.</text>
</comment>
<keyword evidence="3" id="KW-0479">Metal-binding</keyword>
<dbReference type="GO" id="GO:0005829">
    <property type="term" value="C:cytosol"/>
    <property type="evidence" value="ECO:0007669"/>
    <property type="project" value="TreeGrafter"/>
</dbReference>
<accession>A0A376BAI3</accession>
<reference evidence="7" key="1">
    <citation type="submission" date="2018-06" db="EMBL/GenBank/DDBJ databases">
        <authorList>
            <person name="Guldener U."/>
        </authorList>
    </citation>
    <scope>NUCLEOTIDE SEQUENCE [LARGE SCALE GENOMIC DNA]</scope>
    <source>
        <strain evidence="7">UTAD17</strain>
    </source>
</reference>
<dbReference type="InterPro" id="IPR001130">
    <property type="entry name" value="TatD-like"/>
</dbReference>
<evidence type="ECO:0000256" key="5">
    <source>
        <dbReference type="SAM" id="MobiDB-lite"/>
    </source>
</evidence>
<dbReference type="AlphaFoldDB" id="A0A376BAI3"/>
<evidence type="ECO:0000256" key="4">
    <source>
        <dbReference type="ARBA" id="ARBA00022801"/>
    </source>
</evidence>
<feature type="region of interest" description="Disordered" evidence="5">
    <location>
        <begin position="368"/>
        <end position="390"/>
    </location>
</feature>
<dbReference type="Pfam" id="PF01026">
    <property type="entry name" value="TatD_DNase"/>
    <property type="match status" value="1"/>
</dbReference>
<evidence type="ECO:0000313" key="7">
    <source>
        <dbReference type="Proteomes" id="UP000262825"/>
    </source>
</evidence>
<keyword evidence="7" id="KW-1185">Reference proteome</keyword>
<proteinExistence type="inferred from homology"/>
<evidence type="ECO:0000313" key="6">
    <source>
        <dbReference type="EMBL" id="SSD61637.1"/>
    </source>
</evidence>
<gene>
    <name evidence="6" type="ORF">SCODWIG_03398</name>
</gene>
<dbReference type="InterPro" id="IPR032466">
    <property type="entry name" value="Metal_Hydrolase"/>
</dbReference>
<organism evidence="6 7">
    <name type="scientific">Saccharomycodes ludwigii</name>
    <dbReference type="NCBI Taxonomy" id="36035"/>
    <lineage>
        <taxon>Eukaryota</taxon>
        <taxon>Fungi</taxon>
        <taxon>Dikarya</taxon>
        <taxon>Ascomycota</taxon>
        <taxon>Saccharomycotina</taxon>
        <taxon>Saccharomycetes</taxon>
        <taxon>Saccharomycodales</taxon>
        <taxon>Saccharomycodaceae</taxon>
        <taxon>Saccharomycodes</taxon>
    </lineage>
</organism>
<evidence type="ECO:0000256" key="1">
    <source>
        <dbReference type="ARBA" id="ARBA00009275"/>
    </source>
</evidence>
<evidence type="ECO:0000256" key="3">
    <source>
        <dbReference type="ARBA" id="ARBA00022723"/>
    </source>
</evidence>
<dbReference type="Proteomes" id="UP000262825">
    <property type="component" value="Unassembled WGS sequence"/>
</dbReference>
<dbReference type="PANTHER" id="PTHR10060">
    <property type="entry name" value="TATD FAMILY DEOXYRIBONUCLEASE"/>
    <property type="match status" value="1"/>
</dbReference>
<feature type="compositionally biased region" description="Basic and acidic residues" evidence="5">
    <location>
        <begin position="368"/>
        <end position="382"/>
    </location>
</feature>
<dbReference type="GO" id="GO:0046872">
    <property type="term" value="F:metal ion binding"/>
    <property type="evidence" value="ECO:0007669"/>
    <property type="project" value="UniProtKB-KW"/>
</dbReference>
<evidence type="ECO:0000256" key="2">
    <source>
        <dbReference type="ARBA" id="ARBA00022722"/>
    </source>
</evidence>
<name>A0A376BAI3_9ASCO</name>
<dbReference type="Gene3D" id="3.20.20.140">
    <property type="entry name" value="Metal-dependent hydrolases"/>
    <property type="match status" value="1"/>
</dbReference>
<dbReference type="EMBL" id="UFAJ01000803">
    <property type="protein sequence ID" value="SSD61637.1"/>
    <property type="molecule type" value="Genomic_DNA"/>
</dbReference>